<accession>H3GVU1</accession>
<dbReference type="EnsemblProtists" id="Phyra81520">
    <property type="protein sequence ID" value="Phyra81520"/>
    <property type="gene ID" value="Phyra81520"/>
</dbReference>
<keyword evidence="1" id="KW-0732">Signal</keyword>
<reference evidence="3" key="1">
    <citation type="journal article" date="2006" name="Science">
        <title>Phytophthora genome sequences uncover evolutionary origins and mechanisms of pathogenesis.</title>
        <authorList>
            <person name="Tyler B.M."/>
            <person name="Tripathy S."/>
            <person name="Zhang X."/>
            <person name="Dehal P."/>
            <person name="Jiang R.H."/>
            <person name="Aerts A."/>
            <person name="Arredondo F.D."/>
            <person name="Baxter L."/>
            <person name="Bensasson D."/>
            <person name="Beynon J.L."/>
            <person name="Chapman J."/>
            <person name="Damasceno C.M."/>
            <person name="Dorrance A.E."/>
            <person name="Dou D."/>
            <person name="Dickerman A.W."/>
            <person name="Dubchak I.L."/>
            <person name="Garbelotto M."/>
            <person name="Gijzen M."/>
            <person name="Gordon S.G."/>
            <person name="Govers F."/>
            <person name="Grunwald N.J."/>
            <person name="Huang W."/>
            <person name="Ivors K.L."/>
            <person name="Jones R.W."/>
            <person name="Kamoun S."/>
            <person name="Krampis K."/>
            <person name="Lamour K.H."/>
            <person name="Lee M.K."/>
            <person name="McDonald W.H."/>
            <person name="Medina M."/>
            <person name="Meijer H.J."/>
            <person name="Nordberg E.K."/>
            <person name="Maclean D.J."/>
            <person name="Ospina-Giraldo M.D."/>
            <person name="Morris P.F."/>
            <person name="Phuntumart V."/>
            <person name="Putnam N.H."/>
            <person name="Rash S."/>
            <person name="Rose J.K."/>
            <person name="Sakihama Y."/>
            <person name="Salamov A.A."/>
            <person name="Savidor A."/>
            <person name="Scheuring C.F."/>
            <person name="Smith B.M."/>
            <person name="Sobral B.W."/>
            <person name="Terry A."/>
            <person name="Torto-Alalibo T.A."/>
            <person name="Win J."/>
            <person name="Xu Z."/>
            <person name="Zhang H."/>
            <person name="Grigoriev I.V."/>
            <person name="Rokhsar D.S."/>
            <person name="Boore J.L."/>
        </authorList>
    </citation>
    <scope>NUCLEOTIDE SEQUENCE [LARGE SCALE GENOMIC DNA]</scope>
    <source>
        <strain evidence="3">Pr102</strain>
    </source>
</reference>
<dbReference type="InParanoid" id="H3GVU1"/>
<evidence type="ECO:0000256" key="1">
    <source>
        <dbReference type="SAM" id="SignalP"/>
    </source>
</evidence>
<sequence length="263" mass="28288">MQRGCVSVTIAFLFVSSAAASLQGNSALITGTAMDPSSIVNGQFAAVPAITSASSPSDTVDWLVGMDEIFTRVATGGLSSLPPNGFSAIKTMESDIASTPKLINDALVLKHLLHVLPSLWDIGFWYSPVSEWKLGFGCIFNKAVTVAKAAADDSCYDAAVNATSLIIRFTKDNVFWNGQDHGDSVELQGQNKDYLAYLPDLVKLLSKNENFAITESKLRTFMATKMPSKTDGMDMAVAFPIYVDTRKYKAQDAAALNNFICSS</sequence>
<protein>
    <submittedName>
        <fullName evidence="2">Uncharacterized protein</fullName>
    </submittedName>
</protein>
<dbReference type="AlphaFoldDB" id="H3GVU1"/>
<evidence type="ECO:0000313" key="2">
    <source>
        <dbReference type="EnsemblProtists" id="Phyra81520"/>
    </source>
</evidence>
<dbReference type="HOGENOM" id="CLU_1051610_0_0_1"/>
<dbReference type="EMBL" id="DS566057">
    <property type="status" value="NOT_ANNOTATED_CDS"/>
    <property type="molecule type" value="Genomic_DNA"/>
</dbReference>
<proteinExistence type="predicted"/>
<name>H3GVU1_PHYRM</name>
<dbReference type="VEuPathDB" id="FungiDB:KRP23_12826"/>
<keyword evidence="3" id="KW-1185">Reference proteome</keyword>
<reference evidence="2" key="2">
    <citation type="submission" date="2015-06" db="UniProtKB">
        <authorList>
            <consortium name="EnsemblProtists"/>
        </authorList>
    </citation>
    <scope>IDENTIFICATION</scope>
    <source>
        <strain evidence="2">Pr102</strain>
    </source>
</reference>
<dbReference type="Proteomes" id="UP000005238">
    <property type="component" value="Unassembled WGS sequence"/>
</dbReference>
<feature type="signal peptide" evidence="1">
    <location>
        <begin position="1"/>
        <end position="20"/>
    </location>
</feature>
<dbReference type="VEuPathDB" id="FungiDB:KRP22_3829"/>
<feature type="chain" id="PRO_5003587849" evidence="1">
    <location>
        <begin position="21"/>
        <end position="263"/>
    </location>
</feature>
<organism evidence="2 3">
    <name type="scientific">Phytophthora ramorum</name>
    <name type="common">Sudden oak death agent</name>
    <dbReference type="NCBI Taxonomy" id="164328"/>
    <lineage>
        <taxon>Eukaryota</taxon>
        <taxon>Sar</taxon>
        <taxon>Stramenopiles</taxon>
        <taxon>Oomycota</taxon>
        <taxon>Peronosporomycetes</taxon>
        <taxon>Peronosporales</taxon>
        <taxon>Peronosporaceae</taxon>
        <taxon>Phytophthora</taxon>
    </lineage>
</organism>
<evidence type="ECO:0000313" key="3">
    <source>
        <dbReference type="Proteomes" id="UP000005238"/>
    </source>
</evidence>
<dbReference type="eggNOG" id="ENOG502SP2F">
    <property type="taxonomic scope" value="Eukaryota"/>
</dbReference>
<dbReference type="OMA" id="VAMIKME"/>